<proteinExistence type="predicted"/>
<dbReference type="KEGG" id="spsw:Sps_01026"/>
<protein>
    <submittedName>
        <fullName evidence="1">Uncharacterized protein</fullName>
    </submittedName>
</protein>
<dbReference type="STRING" id="225848.Sps_01026"/>
<evidence type="ECO:0000313" key="2">
    <source>
        <dbReference type="Proteomes" id="UP000189545"/>
    </source>
</evidence>
<dbReference type="AlphaFoldDB" id="A0A1S6HL08"/>
<dbReference type="EMBL" id="CP014782">
    <property type="protein sequence ID" value="AQS36215.1"/>
    <property type="molecule type" value="Genomic_DNA"/>
</dbReference>
<evidence type="ECO:0000313" key="1">
    <source>
        <dbReference type="EMBL" id="AQS36215.1"/>
    </source>
</evidence>
<gene>
    <name evidence="1" type="ORF">Sps_01026</name>
</gene>
<accession>A0A1S6HL08</accession>
<organism evidence="1 2">
    <name type="scientific">Shewanella psychrophila</name>
    <dbReference type="NCBI Taxonomy" id="225848"/>
    <lineage>
        <taxon>Bacteria</taxon>
        <taxon>Pseudomonadati</taxon>
        <taxon>Pseudomonadota</taxon>
        <taxon>Gammaproteobacteria</taxon>
        <taxon>Alteromonadales</taxon>
        <taxon>Shewanellaceae</taxon>
        <taxon>Shewanella</taxon>
    </lineage>
</organism>
<name>A0A1S6HL08_9GAMM</name>
<dbReference type="Proteomes" id="UP000189545">
    <property type="component" value="Chromosome"/>
</dbReference>
<sequence>MIQGSSIKAGVSLITLLLLTACQSEVYELQGCDDSNLQAAPPTLEAINQIKLAMSEHHGTLESLDEMDKQAWKHEAALLNRTFFCEAGYSLSQTYEAFYDDKWEDEPKYAPLHQFDGLFILGAYLIQDDMDKALELGIINQATYSEIKLWQDAEFTEITFD</sequence>
<keyword evidence="2" id="KW-1185">Reference proteome</keyword>
<reference evidence="1 2" key="1">
    <citation type="submission" date="2016-03" db="EMBL/GenBank/DDBJ databases">
        <title>Complete genome sequence of Shewanella psychrophila WP2, a deep sea bacterium isolated from west Pacific sediment.</title>
        <authorList>
            <person name="Xu G."/>
            <person name="Jian H."/>
        </authorList>
    </citation>
    <scope>NUCLEOTIDE SEQUENCE [LARGE SCALE GENOMIC DNA]</scope>
    <source>
        <strain evidence="1 2">WP2</strain>
    </source>
</reference>